<accession>A0ABY7DX70</accession>
<name>A0ABY7DX70_MYAAR</name>
<dbReference type="InterPro" id="IPR031259">
    <property type="entry name" value="ILBP"/>
</dbReference>
<gene>
    <name evidence="2" type="ORF">MAR_007813</name>
</gene>
<evidence type="ECO:0000256" key="1">
    <source>
        <dbReference type="ARBA" id="ARBA00008390"/>
    </source>
</evidence>
<dbReference type="EMBL" id="CP111015">
    <property type="protein sequence ID" value="WAR01255.1"/>
    <property type="molecule type" value="Genomic_DNA"/>
</dbReference>
<evidence type="ECO:0000313" key="2">
    <source>
        <dbReference type="EMBL" id="WAR01255.1"/>
    </source>
</evidence>
<protein>
    <submittedName>
        <fullName evidence="2">FABP9-like protein</fullName>
    </submittedName>
</protein>
<comment type="similarity">
    <text evidence="1">Belongs to the calycin superfamily. Fatty-acid binding protein (FABP) family.</text>
</comment>
<dbReference type="InterPro" id="IPR000463">
    <property type="entry name" value="Fatty_acid-bd"/>
</dbReference>
<proteinExistence type="inferred from homology"/>
<keyword evidence="3" id="KW-1185">Reference proteome</keyword>
<sequence length="123" mass="14233">MSQNPEVNFIFFCQNMSSEDLADIKEKFAGTWKVDRNEHFEDFLAGVGVNFFIRKMAGLARPTSDIVVDLDDETITITLNSKFMKKCSSFKLDTEFEDEFQGQKTKTMCVDDVVCKRYWTKVT</sequence>
<dbReference type="Proteomes" id="UP001164746">
    <property type="component" value="Chromosome 4"/>
</dbReference>
<dbReference type="Gene3D" id="2.40.128.20">
    <property type="match status" value="1"/>
</dbReference>
<reference evidence="2" key="1">
    <citation type="submission" date="2022-11" db="EMBL/GenBank/DDBJ databases">
        <title>Centuries of genome instability and evolution in soft-shell clam transmissible cancer (bioRxiv).</title>
        <authorList>
            <person name="Hart S.F.M."/>
            <person name="Yonemitsu M.A."/>
            <person name="Giersch R.M."/>
            <person name="Beal B.F."/>
            <person name="Arriagada G."/>
            <person name="Davis B.W."/>
            <person name="Ostrander E.A."/>
            <person name="Goff S.P."/>
            <person name="Metzger M.J."/>
        </authorList>
    </citation>
    <scope>NUCLEOTIDE SEQUENCE</scope>
    <source>
        <strain evidence="2">MELC-2E11</strain>
        <tissue evidence="2">Siphon/mantle</tissue>
    </source>
</reference>
<organism evidence="2 3">
    <name type="scientific">Mya arenaria</name>
    <name type="common">Soft-shell clam</name>
    <dbReference type="NCBI Taxonomy" id="6604"/>
    <lineage>
        <taxon>Eukaryota</taxon>
        <taxon>Metazoa</taxon>
        <taxon>Spiralia</taxon>
        <taxon>Lophotrochozoa</taxon>
        <taxon>Mollusca</taxon>
        <taxon>Bivalvia</taxon>
        <taxon>Autobranchia</taxon>
        <taxon>Heteroconchia</taxon>
        <taxon>Euheterodonta</taxon>
        <taxon>Imparidentia</taxon>
        <taxon>Neoheterodontei</taxon>
        <taxon>Myida</taxon>
        <taxon>Myoidea</taxon>
        <taxon>Myidae</taxon>
        <taxon>Mya</taxon>
    </lineage>
</organism>
<dbReference type="PRINTS" id="PR00178">
    <property type="entry name" value="FATTYACIDBP"/>
</dbReference>
<dbReference type="CDD" id="cd00742">
    <property type="entry name" value="FABP"/>
    <property type="match status" value="1"/>
</dbReference>
<dbReference type="SUPFAM" id="SSF50814">
    <property type="entry name" value="Lipocalins"/>
    <property type="match status" value="1"/>
</dbReference>
<dbReference type="PANTHER" id="PTHR11955">
    <property type="entry name" value="FATTY ACID BINDING PROTEIN"/>
    <property type="match status" value="1"/>
</dbReference>
<evidence type="ECO:0000313" key="3">
    <source>
        <dbReference type="Proteomes" id="UP001164746"/>
    </source>
</evidence>
<dbReference type="InterPro" id="IPR012674">
    <property type="entry name" value="Calycin"/>
</dbReference>